<feature type="domain" description="D-isomer specific 2-hydroxyacid dehydrogenase NAD-binding" evidence="5">
    <location>
        <begin position="120"/>
        <end position="286"/>
    </location>
</feature>
<evidence type="ECO:0000256" key="2">
    <source>
        <dbReference type="ARBA" id="ARBA00023027"/>
    </source>
</evidence>
<keyword evidence="2" id="KW-0520">NAD</keyword>
<keyword evidence="1 3" id="KW-0560">Oxidoreductase</keyword>
<dbReference type="EMBL" id="NAFK01000160">
    <property type="protein sequence ID" value="OSJ28757.1"/>
    <property type="molecule type" value="Genomic_DNA"/>
</dbReference>
<protein>
    <submittedName>
        <fullName evidence="6">Hydroxyacid dehydrogenase</fullName>
    </submittedName>
</protein>
<organism evidence="6 7">
    <name type="scientific">Bradyrhizobium canariense</name>
    <dbReference type="NCBI Taxonomy" id="255045"/>
    <lineage>
        <taxon>Bacteria</taxon>
        <taxon>Pseudomonadati</taxon>
        <taxon>Pseudomonadota</taxon>
        <taxon>Alphaproteobacteria</taxon>
        <taxon>Hyphomicrobiales</taxon>
        <taxon>Nitrobacteraceae</taxon>
        <taxon>Bradyrhizobium</taxon>
    </lineage>
</organism>
<keyword evidence="7" id="KW-1185">Reference proteome</keyword>
<gene>
    <name evidence="6" type="ORF">BST63_16520</name>
</gene>
<sequence>MTSSTSSGIDAVTVLVHGSEVARRVHERFPTVRVLSAKDSASLESQVADADIIVGSGIDFPPQVLDKARRLRWFQSTSAGIDAILPTCNRIRDLMVTNARGVHGDSIADFVMTGIGMMHWDFPRFMQEQSRKEWHTRPVPPISQKTLGVVGLGSIGAAIARRGKGAGMTVLGTKRHVSAPVEGVDRLLPPNGLEELLQLSDFVVLAVPLVPETTRLIGREQLRLMRRSAFLVNIARGSVVAESELVEELRAGTIAGALLDVFEQEPLPADSPLWTMPNVLVAPHVSGYPSDYSARLFEIFAANLQRFIDKKPLQNVIDLTRGY</sequence>
<comment type="caution">
    <text evidence="6">The sequence shown here is derived from an EMBL/GenBank/DDBJ whole genome shotgun (WGS) entry which is preliminary data.</text>
</comment>
<evidence type="ECO:0000313" key="7">
    <source>
        <dbReference type="Proteomes" id="UP000193884"/>
    </source>
</evidence>
<dbReference type="Pfam" id="PF02826">
    <property type="entry name" value="2-Hacid_dh_C"/>
    <property type="match status" value="1"/>
</dbReference>
<dbReference type="SUPFAM" id="SSF51735">
    <property type="entry name" value="NAD(P)-binding Rossmann-fold domains"/>
    <property type="match status" value="1"/>
</dbReference>
<evidence type="ECO:0000313" key="6">
    <source>
        <dbReference type="EMBL" id="OSJ28757.1"/>
    </source>
</evidence>
<dbReference type="InterPro" id="IPR036291">
    <property type="entry name" value="NAD(P)-bd_dom_sf"/>
</dbReference>
<dbReference type="Gene3D" id="3.40.50.720">
    <property type="entry name" value="NAD(P)-binding Rossmann-like Domain"/>
    <property type="match status" value="2"/>
</dbReference>
<comment type="similarity">
    <text evidence="3">Belongs to the D-isomer specific 2-hydroxyacid dehydrogenase family.</text>
</comment>
<dbReference type="InterPro" id="IPR006140">
    <property type="entry name" value="D-isomer_DH_NAD-bd"/>
</dbReference>
<dbReference type="PROSITE" id="PS00065">
    <property type="entry name" value="D_2_HYDROXYACID_DH_1"/>
    <property type="match status" value="1"/>
</dbReference>
<proteinExistence type="inferred from homology"/>
<feature type="domain" description="D-isomer specific 2-hydroxyacid dehydrogenase catalytic" evidence="4">
    <location>
        <begin position="20"/>
        <end position="317"/>
    </location>
</feature>
<accession>A0ABX3X3W7</accession>
<dbReference type="RefSeq" id="WP_085384541.1">
    <property type="nucleotide sequence ID" value="NZ_NAFJ01000149.1"/>
</dbReference>
<evidence type="ECO:0000256" key="1">
    <source>
        <dbReference type="ARBA" id="ARBA00023002"/>
    </source>
</evidence>
<dbReference type="Proteomes" id="UP000193884">
    <property type="component" value="Unassembled WGS sequence"/>
</dbReference>
<reference evidence="6 7" key="1">
    <citation type="submission" date="2017-03" db="EMBL/GenBank/DDBJ databases">
        <title>Whole genome sequences of fourteen strains of Bradyrhizobium canariense and one strain of Bradyrhizobium japonicum isolated from Lupinus (Papilionoideae: Genisteae) species in Algeria.</title>
        <authorList>
            <person name="Crovadore J."/>
            <person name="Chekireb D."/>
            <person name="Brachmann A."/>
            <person name="Chablais R."/>
            <person name="Cochard B."/>
            <person name="Lefort F."/>
        </authorList>
    </citation>
    <scope>NUCLEOTIDE SEQUENCE [LARGE SCALE GENOMIC DNA]</scope>
    <source>
        <strain evidence="6 7">UBMAN05</strain>
    </source>
</reference>
<dbReference type="SUPFAM" id="SSF52283">
    <property type="entry name" value="Formate/glycerate dehydrogenase catalytic domain-like"/>
    <property type="match status" value="1"/>
</dbReference>
<dbReference type="InterPro" id="IPR029752">
    <property type="entry name" value="D-isomer_DH_CS1"/>
</dbReference>
<dbReference type="InterPro" id="IPR006139">
    <property type="entry name" value="D-isomer_2_OHA_DH_cat_dom"/>
</dbReference>
<evidence type="ECO:0000259" key="5">
    <source>
        <dbReference type="Pfam" id="PF02826"/>
    </source>
</evidence>
<dbReference type="PANTHER" id="PTHR43333">
    <property type="entry name" value="2-HACID_DH_C DOMAIN-CONTAINING PROTEIN"/>
    <property type="match status" value="1"/>
</dbReference>
<dbReference type="Pfam" id="PF00389">
    <property type="entry name" value="2-Hacid_dh"/>
    <property type="match status" value="1"/>
</dbReference>
<evidence type="ECO:0000256" key="3">
    <source>
        <dbReference type="RuleBase" id="RU003719"/>
    </source>
</evidence>
<dbReference type="CDD" id="cd05300">
    <property type="entry name" value="2-Hacid_dh_1"/>
    <property type="match status" value="1"/>
</dbReference>
<name>A0ABX3X3W7_9BRAD</name>
<dbReference type="PANTHER" id="PTHR43333:SF1">
    <property type="entry name" value="D-ISOMER SPECIFIC 2-HYDROXYACID DEHYDROGENASE NAD-BINDING DOMAIN-CONTAINING PROTEIN"/>
    <property type="match status" value="1"/>
</dbReference>
<evidence type="ECO:0000259" key="4">
    <source>
        <dbReference type="Pfam" id="PF00389"/>
    </source>
</evidence>